<comment type="catalytic activity">
    <reaction evidence="8">
        <text>ATP + H2O = ADP + phosphate + H(+)</text>
        <dbReference type="Rhea" id="RHEA:13065"/>
        <dbReference type="ChEBI" id="CHEBI:15377"/>
        <dbReference type="ChEBI" id="CHEBI:15378"/>
        <dbReference type="ChEBI" id="CHEBI:30616"/>
        <dbReference type="ChEBI" id="CHEBI:43474"/>
        <dbReference type="ChEBI" id="CHEBI:456216"/>
        <dbReference type="EC" id="5.6.2.4"/>
    </reaction>
</comment>
<organism evidence="11 12">
    <name type="scientific">Gallibacter intestinalis</name>
    <dbReference type="NCBI Taxonomy" id="2779356"/>
    <lineage>
        <taxon>Bacteria</taxon>
        <taxon>Bacillati</taxon>
        <taxon>Bacillota</taxon>
        <taxon>Clostridia</taxon>
        <taxon>Eubacteriales</taxon>
        <taxon>Eubacteriaceae</taxon>
        <taxon>Gallibacter</taxon>
    </lineage>
</organism>
<keyword evidence="7 8" id="KW-0238">DNA-binding</keyword>
<comment type="cofactor">
    <cofactor evidence="8">
        <name>Zn(2+)</name>
        <dbReference type="ChEBI" id="CHEBI:29105"/>
    </cofactor>
    <text evidence="8">Binds 2 zinc ions per subunit.</text>
</comment>
<evidence type="ECO:0000256" key="4">
    <source>
        <dbReference type="ARBA" id="ARBA00022741"/>
    </source>
</evidence>
<feature type="binding site" evidence="8">
    <location>
        <position position="402"/>
    </location>
    <ligand>
        <name>Zn(2+)</name>
        <dbReference type="ChEBI" id="CHEBI:29105"/>
        <label>2</label>
    </ligand>
</feature>
<keyword evidence="5 8" id="KW-0862">Zinc</keyword>
<comment type="function">
    <text evidence="8">Initiates the restart of stalled replication forks, which reloads the replicative helicase on sites other than the origin of replication. Recognizes and binds to abandoned replication forks and remodels them to uncover a helicase loading site. Promotes assembly of the primosome at these replication forks.</text>
</comment>
<keyword evidence="6 8" id="KW-0067">ATP-binding</keyword>
<keyword evidence="1 8" id="KW-0639">Primosome</keyword>
<dbReference type="HAMAP" id="MF_00983">
    <property type="entry name" value="PriA"/>
    <property type="match status" value="1"/>
</dbReference>
<evidence type="ECO:0000256" key="5">
    <source>
        <dbReference type="ARBA" id="ARBA00022833"/>
    </source>
</evidence>
<feature type="domain" description="Helicase ATP-binding" evidence="9">
    <location>
        <begin position="143"/>
        <end position="310"/>
    </location>
</feature>
<dbReference type="CDD" id="cd18804">
    <property type="entry name" value="SF2_C_priA"/>
    <property type="match status" value="1"/>
</dbReference>
<accession>A0ABR9QVL2</accession>
<evidence type="ECO:0000256" key="2">
    <source>
        <dbReference type="ARBA" id="ARBA00022705"/>
    </source>
</evidence>
<dbReference type="RefSeq" id="WP_226384575.1">
    <property type="nucleotide sequence ID" value="NZ_JADCKA010000001.1"/>
</dbReference>
<dbReference type="EMBL" id="JADCKA010000001">
    <property type="protein sequence ID" value="MBE5034913.1"/>
    <property type="molecule type" value="Genomic_DNA"/>
</dbReference>
<keyword evidence="8" id="KW-0378">Hydrolase</keyword>
<evidence type="ECO:0000256" key="7">
    <source>
        <dbReference type="ARBA" id="ARBA00023125"/>
    </source>
</evidence>
<feature type="binding site" evidence="8">
    <location>
        <position position="372"/>
    </location>
    <ligand>
        <name>Zn(2+)</name>
        <dbReference type="ChEBI" id="CHEBI:29105"/>
        <label>1</label>
    </ligand>
</feature>
<dbReference type="Pfam" id="PF17764">
    <property type="entry name" value="PriA_3primeBD"/>
    <property type="match status" value="1"/>
</dbReference>
<dbReference type="NCBIfam" id="TIGR00595">
    <property type="entry name" value="priA"/>
    <property type="match status" value="1"/>
</dbReference>
<feature type="binding site" evidence="8">
    <location>
        <position position="381"/>
    </location>
    <ligand>
        <name>Zn(2+)</name>
        <dbReference type="ChEBI" id="CHEBI:29105"/>
        <label>2</label>
    </ligand>
</feature>
<proteinExistence type="inferred from homology"/>
<feature type="binding site" evidence="8">
    <location>
        <position position="399"/>
    </location>
    <ligand>
        <name>Zn(2+)</name>
        <dbReference type="ChEBI" id="CHEBI:29105"/>
        <label>2</label>
    </ligand>
</feature>
<dbReference type="Proteomes" id="UP001516588">
    <property type="component" value="Unassembled WGS sequence"/>
</dbReference>
<evidence type="ECO:0000256" key="6">
    <source>
        <dbReference type="ARBA" id="ARBA00022840"/>
    </source>
</evidence>
<keyword evidence="2 8" id="KW-0235">DNA replication</keyword>
<feature type="binding site" evidence="8">
    <location>
        <position position="415"/>
    </location>
    <ligand>
        <name>Zn(2+)</name>
        <dbReference type="ChEBI" id="CHEBI:29105"/>
        <label>1</label>
    </ligand>
</feature>
<dbReference type="InterPro" id="IPR042115">
    <property type="entry name" value="PriA_3primeBD_sf"/>
</dbReference>
<dbReference type="PANTHER" id="PTHR30580:SF0">
    <property type="entry name" value="PRIMOSOMAL PROTEIN N"/>
    <property type="match status" value="1"/>
</dbReference>
<dbReference type="PROSITE" id="PS51192">
    <property type="entry name" value="HELICASE_ATP_BIND_1"/>
    <property type="match status" value="1"/>
</dbReference>
<feature type="binding site" evidence="8">
    <location>
        <position position="412"/>
    </location>
    <ligand>
        <name>Zn(2+)</name>
        <dbReference type="ChEBI" id="CHEBI:29105"/>
        <label>1</label>
    </ligand>
</feature>
<dbReference type="Gene3D" id="3.40.1440.60">
    <property type="entry name" value="PriA, 3(prime) DNA-binding domain"/>
    <property type="match status" value="1"/>
</dbReference>
<dbReference type="InterPro" id="IPR001650">
    <property type="entry name" value="Helicase_C-like"/>
</dbReference>
<dbReference type="InterPro" id="IPR005259">
    <property type="entry name" value="PriA"/>
</dbReference>
<dbReference type="SMART" id="SM00487">
    <property type="entry name" value="DEXDc"/>
    <property type="match status" value="1"/>
</dbReference>
<keyword evidence="4 8" id="KW-0547">Nucleotide-binding</keyword>
<keyword evidence="8" id="KW-0347">Helicase</keyword>
<dbReference type="Pfam" id="PF00271">
    <property type="entry name" value="Helicase_C"/>
    <property type="match status" value="1"/>
</dbReference>
<dbReference type="Pfam" id="PF00270">
    <property type="entry name" value="DEAD"/>
    <property type="match status" value="1"/>
</dbReference>
<dbReference type="InterPro" id="IPR014001">
    <property type="entry name" value="Helicase_ATP-bd"/>
</dbReference>
<feature type="binding site" evidence="8">
    <location>
        <position position="375"/>
    </location>
    <ligand>
        <name>Zn(2+)</name>
        <dbReference type="ChEBI" id="CHEBI:29105"/>
        <label>1</label>
    </ligand>
</feature>
<gene>
    <name evidence="8 11" type="primary">priA</name>
    <name evidence="11" type="ORF">INF20_01305</name>
</gene>
<evidence type="ECO:0000313" key="11">
    <source>
        <dbReference type="EMBL" id="MBE5034913.1"/>
    </source>
</evidence>
<comment type="subunit">
    <text evidence="8">Component of the replication restart primosome.</text>
</comment>
<dbReference type="InterPro" id="IPR027417">
    <property type="entry name" value="P-loop_NTPase"/>
</dbReference>
<dbReference type="CDD" id="cd17929">
    <property type="entry name" value="DEXHc_priA"/>
    <property type="match status" value="1"/>
</dbReference>
<evidence type="ECO:0000259" key="10">
    <source>
        <dbReference type="PROSITE" id="PS51194"/>
    </source>
</evidence>
<feature type="binding site" evidence="8">
    <location>
        <position position="384"/>
    </location>
    <ligand>
        <name>Zn(2+)</name>
        <dbReference type="ChEBI" id="CHEBI:29105"/>
        <label>2</label>
    </ligand>
</feature>
<evidence type="ECO:0000313" key="12">
    <source>
        <dbReference type="Proteomes" id="UP001516588"/>
    </source>
</evidence>
<dbReference type="PANTHER" id="PTHR30580">
    <property type="entry name" value="PRIMOSOMAL PROTEIN N"/>
    <property type="match status" value="1"/>
</dbReference>
<dbReference type="Gene3D" id="3.40.50.300">
    <property type="entry name" value="P-loop containing nucleotide triphosphate hydrolases"/>
    <property type="match status" value="2"/>
</dbReference>
<dbReference type="SUPFAM" id="SSF52540">
    <property type="entry name" value="P-loop containing nucleoside triphosphate hydrolases"/>
    <property type="match status" value="1"/>
</dbReference>
<dbReference type="PROSITE" id="PS51194">
    <property type="entry name" value="HELICASE_CTER"/>
    <property type="match status" value="1"/>
</dbReference>
<evidence type="ECO:0000256" key="1">
    <source>
        <dbReference type="ARBA" id="ARBA00022515"/>
    </source>
</evidence>
<feature type="domain" description="Helicase C-terminal" evidence="10">
    <location>
        <begin position="407"/>
        <end position="564"/>
    </location>
</feature>
<keyword evidence="3 8" id="KW-0479">Metal-binding</keyword>
<protein>
    <recommendedName>
        <fullName evidence="8">Replication restart protein PriA</fullName>
    </recommendedName>
    <alternativeName>
        <fullName evidence="8">ATP-dependent DNA helicase PriA</fullName>
        <ecNumber evidence="8">5.6.2.4</ecNumber>
    </alternativeName>
    <alternativeName>
        <fullName evidence="8">DNA 3'-5' helicase PriA</fullName>
    </alternativeName>
</protein>
<reference evidence="11 12" key="1">
    <citation type="submission" date="2020-10" db="EMBL/GenBank/DDBJ databases">
        <title>ChiBAC.</title>
        <authorList>
            <person name="Zenner C."/>
            <person name="Hitch T.C.A."/>
            <person name="Clavel T."/>
        </authorList>
    </citation>
    <scope>NUCLEOTIDE SEQUENCE [LARGE SCALE GENOMIC DNA]</scope>
    <source>
        <strain evidence="11 12">DSM 108706</strain>
    </source>
</reference>
<dbReference type="InterPro" id="IPR040498">
    <property type="entry name" value="PriA_CRR"/>
</dbReference>
<keyword evidence="8" id="KW-0413">Isomerase</keyword>
<keyword evidence="12" id="KW-1185">Reference proteome</keyword>
<dbReference type="InterPro" id="IPR011545">
    <property type="entry name" value="DEAD/DEAH_box_helicase_dom"/>
</dbReference>
<comment type="caution">
    <text evidence="11">The sequence shown here is derived from an EMBL/GenBank/DDBJ whole genome shotgun (WGS) entry which is preliminary data.</text>
</comment>
<comment type="catalytic activity">
    <reaction evidence="8">
        <text>Couples ATP hydrolysis with the unwinding of duplex DNA by translocating in the 3'-5' direction.</text>
        <dbReference type="EC" id="5.6.2.4"/>
    </reaction>
</comment>
<evidence type="ECO:0000259" key="9">
    <source>
        <dbReference type="PROSITE" id="PS51192"/>
    </source>
</evidence>
<dbReference type="InterPro" id="IPR041222">
    <property type="entry name" value="PriA_3primeBD"/>
</dbReference>
<dbReference type="EC" id="5.6.2.4" evidence="8"/>
<dbReference type="Pfam" id="PF18319">
    <property type="entry name" value="Zn_ribbon_PriA"/>
    <property type="match status" value="1"/>
</dbReference>
<evidence type="ECO:0000256" key="8">
    <source>
        <dbReference type="HAMAP-Rule" id="MF_00983"/>
    </source>
</evidence>
<evidence type="ECO:0000256" key="3">
    <source>
        <dbReference type="ARBA" id="ARBA00022723"/>
    </source>
</evidence>
<sequence length="666" mass="75235">MKYVDVVIDNKNDNTDTLYTYGCPIENVETGSKVYVPFNRGNKIKEAYVFSVRDDLEKEIANLKTVEEIDEDVYLTEEAVTTVKWMRKRYFCRYIDAVKLFLPVGSKAKRREIKEPVDEFEGERQDIERLTFEQEAAMAQIIASMEKGGDRFLLQGATGSGKTEIYMRSASECIKNGKTVVVIVPEVSLTGQLIERFIARFGRKNIAIMHSRLTAGERYDQWQKIKNGDIKIVIGARSAVFAPVKNIGLIVLDEEHEASYKSDMSPKYDTAEVAAKRAEYYGGCVIMGSATPSVSSMKKCEDGIYKKLVLKERYNGMPLPQVFVEDMRAELKEGNRSVFSRRLYDEIKNTLAGGGQTILLINRRGYSSFVSCRQCGYVVKCEKCGIPMTYHKDRNKLVCHYCGKTAEIPDICPECGSGYIRFFGTGTEKIEAETKKLFPDAVVDRLDFDTASKKSDMNRILKNFSKGKTDILVGTQLIGKGLDNRNVDLAGILAVDTMLNLPDYRASERAFQLISQAAGRTGRGEKRGKVIVQTYQPDSFAVRCGAEQDPDKFYKNEIRIRELMGYPPFGVFGQFSITGKSDEAVNGIAKLCLNSTEKSFGKDAIVGVKKHARSKEDLRVMILIKFSRKQYDKFAQMAEELKEYMRNNRTGVALIIDTDPYTLWRN</sequence>
<name>A0ABR9QVL2_9FIRM</name>
<comment type="similarity">
    <text evidence="8">Belongs to the helicase family. PriA subfamily.</text>
</comment>